<dbReference type="GO" id="GO:0003729">
    <property type="term" value="F:mRNA binding"/>
    <property type="evidence" value="ECO:0007669"/>
    <property type="project" value="TreeGrafter"/>
</dbReference>
<comment type="subcellular location">
    <subcellularLocation>
        <location evidence="1">Nucleus</location>
    </subcellularLocation>
</comment>
<evidence type="ECO:0000313" key="8">
    <source>
        <dbReference type="Proteomes" id="UP000887013"/>
    </source>
</evidence>
<dbReference type="InterPro" id="IPR036388">
    <property type="entry name" value="WH-like_DNA-bd_sf"/>
</dbReference>
<dbReference type="InterPro" id="IPR024642">
    <property type="entry name" value="SUZ-C"/>
</dbReference>
<proteinExistence type="predicted"/>
<dbReference type="Pfam" id="PF12901">
    <property type="entry name" value="SUZ-C"/>
    <property type="match status" value="1"/>
</dbReference>
<dbReference type="GO" id="GO:1990904">
    <property type="term" value="C:ribonucleoprotein complex"/>
    <property type="evidence" value="ECO:0007669"/>
    <property type="project" value="InterPro"/>
</dbReference>
<dbReference type="PROSITE" id="PS50961">
    <property type="entry name" value="HTH_LA"/>
    <property type="match status" value="1"/>
</dbReference>
<dbReference type="Gene3D" id="3.30.70.330">
    <property type="match status" value="1"/>
</dbReference>
<evidence type="ECO:0000259" key="5">
    <source>
        <dbReference type="PROSITE" id="PS50961"/>
    </source>
</evidence>
<evidence type="ECO:0000256" key="3">
    <source>
        <dbReference type="ARBA" id="ARBA00023242"/>
    </source>
</evidence>
<evidence type="ECO:0000256" key="4">
    <source>
        <dbReference type="PROSITE-ProRule" id="PRU00332"/>
    </source>
</evidence>
<dbReference type="InterPro" id="IPR006630">
    <property type="entry name" value="La_HTH"/>
</dbReference>
<dbReference type="InterPro" id="IPR002344">
    <property type="entry name" value="Lupus_La"/>
</dbReference>
<accession>A0A8X6QNB3</accession>
<dbReference type="GO" id="GO:0005634">
    <property type="term" value="C:nucleus"/>
    <property type="evidence" value="ECO:0007669"/>
    <property type="project" value="UniProtKB-SubCell"/>
</dbReference>
<name>A0A8X6QNB3_NEPPI</name>
<dbReference type="Gene3D" id="1.10.10.10">
    <property type="entry name" value="Winged helix-like DNA-binding domain superfamily/Winged helix DNA-binding domain"/>
    <property type="match status" value="1"/>
</dbReference>
<evidence type="ECO:0000259" key="6">
    <source>
        <dbReference type="PROSITE" id="PS51938"/>
    </source>
</evidence>
<dbReference type="InterPro" id="IPR012677">
    <property type="entry name" value="Nucleotide-bd_a/b_plait_sf"/>
</dbReference>
<dbReference type="PROSITE" id="PS51938">
    <property type="entry name" value="SUZ_C"/>
    <property type="match status" value="1"/>
</dbReference>
<protein>
    <submittedName>
        <fullName evidence="7">La-related protein 6</fullName>
    </submittedName>
</protein>
<dbReference type="InterPro" id="IPR036390">
    <property type="entry name" value="WH_DNA-bd_sf"/>
</dbReference>
<comment type="caution">
    <text evidence="7">The sequence shown here is derived from an EMBL/GenBank/DDBJ whole genome shotgun (WGS) entry which is preliminary data.</text>
</comment>
<dbReference type="FunFam" id="1.10.10.10:FF:000158">
    <property type="entry name" value="La ribonucleoprotein domain family member 7"/>
    <property type="match status" value="1"/>
</dbReference>
<dbReference type="SMART" id="SM00715">
    <property type="entry name" value="LA"/>
    <property type="match status" value="1"/>
</dbReference>
<dbReference type="InterPro" id="IPR035979">
    <property type="entry name" value="RBD_domain_sf"/>
</dbReference>
<dbReference type="SUPFAM" id="SSF54928">
    <property type="entry name" value="RNA-binding domain, RBD"/>
    <property type="match status" value="1"/>
</dbReference>
<evidence type="ECO:0000256" key="2">
    <source>
        <dbReference type="ARBA" id="ARBA00022884"/>
    </source>
</evidence>
<dbReference type="GO" id="GO:0006396">
    <property type="term" value="P:RNA processing"/>
    <property type="evidence" value="ECO:0007669"/>
    <property type="project" value="InterPro"/>
</dbReference>
<dbReference type="Proteomes" id="UP000887013">
    <property type="component" value="Unassembled WGS sequence"/>
</dbReference>
<keyword evidence="2 4" id="KW-0694">RNA-binding</keyword>
<dbReference type="AlphaFoldDB" id="A0A8X6QNB3"/>
<organism evidence="7 8">
    <name type="scientific">Nephila pilipes</name>
    <name type="common">Giant wood spider</name>
    <name type="synonym">Nephila maculata</name>
    <dbReference type="NCBI Taxonomy" id="299642"/>
    <lineage>
        <taxon>Eukaryota</taxon>
        <taxon>Metazoa</taxon>
        <taxon>Ecdysozoa</taxon>
        <taxon>Arthropoda</taxon>
        <taxon>Chelicerata</taxon>
        <taxon>Arachnida</taxon>
        <taxon>Araneae</taxon>
        <taxon>Araneomorphae</taxon>
        <taxon>Entelegynae</taxon>
        <taxon>Araneoidea</taxon>
        <taxon>Nephilidae</taxon>
        <taxon>Nephila</taxon>
    </lineage>
</organism>
<gene>
    <name evidence="7" type="primary">LARP6</name>
    <name evidence="7" type="ORF">NPIL_528561</name>
</gene>
<keyword evidence="3" id="KW-0539">Nucleus</keyword>
<dbReference type="PANTHER" id="PTHR22792">
    <property type="entry name" value="LUPUS LA PROTEIN-RELATED"/>
    <property type="match status" value="1"/>
</dbReference>
<feature type="domain" description="SUZ-C" evidence="6">
    <location>
        <begin position="315"/>
        <end position="354"/>
    </location>
</feature>
<dbReference type="PANTHER" id="PTHR22792:SF140">
    <property type="entry name" value="ACHILLES, ISOFORM A"/>
    <property type="match status" value="1"/>
</dbReference>
<dbReference type="PRINTS" id="PR00302">
    <property type="entry name" value="LUPUSLA"/>
</dbReference>
<evidence type="ECO:0000256" key="1">
    <source>
        <dbReference type="ARBA" id="ARBA00004123"/>
    </source>
</evidence>
<evidence type="ECO:0000313" key="7">
    <source>
        <dbReference type="EMBL" id="GFU33860.1"/>
    </source>
</evidence>
<dbReference type="InterPro" id="IPR045180">
    <property type="entry name" value="La_dom_prot"/>
</dbReference>
<dbReference type="SUPFAM" id="SSF46785">
    <property type="entry name" value="Winged helix' DNA-binding domain"/>
    <property type="match status" value="1"/>
</dbReference>
<sequence>MDSDLHLTNTVSSAEYKDCSVKDFKAETVGCAANQIEDDVIAPPDELRNKILMQVEYLFSDSNLPKDKFLLKHICRNKEGYVSLKLISSLRKVKALTKNWRVVAYSLEKSEKLQMNNEKTKIRRLEPLPVDENETNRKKVIVTKMSSDIVSVEEVKTFLKKFGVVVDVLVINSKAQSYDIALKKHLSPYKSNSSFIFAIAEFSNSDEASLAVHHISNSEEGFIITPYITEISQEENIIMSPNNSPKDGKTRKECMRNNLEQECYKTSNETFKISSPSLQNLSTVKKSPQIKKNLTEKIRFEDKQPTSSCSYKGDGITTVWKQRRQMTSNHERKSVIIIRDPRGPDGTIGFHAGRAKANLMTHKIIS</sequence>
<dbReference type="CDD" id="cd00590">
    <property type="entry name" value="RRM_SF"/>
    <property type="match status" value="1"/>
</dbReference>
<feature type="domain" description="HTH La-type RNA-binding" evidence="5">
    <location>
        <begin position="41"/>
        <end position="132"/>
    </location>
</feature>
<dbReference type="OrthoDB" id="435402at2759"/>
<keyword evidence="8" id="KW-1185">Reference proteome</keyword>
<reference evidence="7" key="1">
    <citation type="submission" date="2020-08" db="EMBL/GenBank/DDBJ databases">
        <title>Multicomponent nature underlies the extraordinary mechanical properties of spider dragline silk.</title>
        <authorList>
            <person name="Kono N."/>
            <person name="Nakamura H."/>
            <person name="Mori M."/>
            <person name="Yoshida Y."/>
            <person name="Ohtoshi R."/>
            <person name="Malay A.D."/>
            <person name="Moran D.A.P."/>
            <person name="Tomita M."/>
            <person name="Numata K."/>
            <person name="Arakawa K."/>
        </authorList>
    </citation>
    <scope>NUCLEOTIDE SEQUENCE</scope>
</reference>
<dbReference type="Pfam" id="PF05383">
    <property type="entry name" value="La"/>
    <property type="match status" value="1"/>
</dbReference>
<dbReference type="EMBL" id="BMAW01034144">
    <property type="protein sequence ID" value="GFU33860.1"/>
    <property type="molecule type" value="Genomic_DNA"/>
</dbReference>